<evidence type="ECO:0000313" key="1">
    <source>
        <dbReference type="EMBL" id="KAI9632334.1"/>
    </source>
</evidence>
<dbReference type="EMBL" id="JAKWFO010000014">
    <property type="protein sequence ID" value="KAI9632334.1"/>
    <property type="molecule type" value="Genomic_DNA"/>
</dbReference>
<evidence type="ECO:0000313" key="2">
    <source>
        <dbReference type="Proteomes" id="UP001164286"/>
    </source>
</evidence>
<reference evidence="1" key="1">
    <citation type="journal article" date="2022" name="G3 (Bethesda)">
        <title>High quality genome of the basidiomycete yeast Dioszegia hungarica PDD-24b-2 isolated from cloud water.</title>
        <authorList>
            <person name="Jarrige D."/>
            <person name="Haridas S."/>
            <person name="Bleykasten-Grosshans C."/>
            <person name="Joly M."/>
            <person name="Nadalig T."/>
            <person name="Sancelme M."/>
            <person name="Vuilleumier S."/>
            <person name="Grigoriev I.V."/>
            <person name="Amato P."/>
            <person name="Bringel F."/>
        </authorList>
    </citation>
    <scope>NUCLEOTIDE SEQUENCE</scope>
    <source>
        <strain evidence="1">PDD-24b-2</strain>
    </source>
</reference>
<organism evidence="1 2">
    <name type="scientific">Dioszegia hungarica</name>
    <dbReference type="NCBI Taxonomy" id="4972"/>
    <lineage>
        <taxon>Eukaryota</taxon>
        <taxon>Fungi</taxon>
        <taxon>Dikarya</taxon>
        <taxon>Basidiomycota</taxon>
        <taxon>Agaricomycotina</taxon>
        <taxon>Tremellomycetes</taxon>
        <taxon>Tremellales</taxon>
        <taxon>Bulleribasidiaceae</taxon>
        <taxon>Dioszegia</taxon>
    </lineage>
</organism>
<dbReference type="SUPFAM" id="SSF55729">
    <property type="entry name" value="Acyl-CoA N-acyltransferases (Nat)"/>
    <property type="match status" value="1"/>
</dbReference>
<dbReference type="CDD" id="cd04301">
    <property type="entry name" value="NAT_SF"/>
    <property type="match status" value="1"/>
</dbReference>
<accession>A0AA38H4G2</accession>
<dbReference type="GeneID" id="77727195"/>
<protein>
    <submittedName>
        <fullName evidence="1">Uncharacterized protein</fullName>
    </submittedName>
</protein>
<dbReference type="Gene3D" id="3.40.630.30">
    <property type="match status" value="1"/>
</dbReference>
<comment type="caution">
    <text evidence="1">The sequence shown here is derived from an EMBL/GenBank/DDBJ whole genome shotgun (WGS) entry which is preliminary data.</text>
</comment>
<dbReference type="InterPro" id="IPR016181">
    <property type="entry name" value="Acyl_CoA_acyltransferase"/>
</dbReference>
<name>A0AA38H4G2_9TREE</name>
<keyword evidence="2" id="KW-1185">Reference proteome</keyword>
<sequence>MTMSEIKAALVERSLTARWLSRSDASDLKEAEDALIASWTDAGYDMDVHESQIIEDFASMKQVEPSIGTQILVYRDTSSSADNEPIVAVGILAPHKLSPTRADYLKSRPAPEYAAYPGTMCLDWLGVKSEYRNRKDHIGSLMLQHLISESHHAGYDFRCETVEGADRTYYTGRHGLSHVDSDSSDTGHPVFYALRPPCCATASMAPKSGTFGHAHTDTG</sequence>
<dbReference type="RefSeq" id="XP_052942111.1">
    <property type="nucleotide sequence ID" value="XM_053087990.1"/>
</dbReference>
<dbReference type="Proteomes" id="UP001164286">
    <property type="component" value="Unassembled WGS sequence"/>
</dbReference>
<gene>
    <name evidence="1" type="ORF">MKK02DRAFT_30174</name>
</gene>
<dbReference type="AlphaFoldDB" id="A0AA38H4G2"/>
<proteinExistence type="predicted"/>